<dbReference type="PANTHER" id="PTHR43179">
    <property type="entry name" value="RHAMNOSYLTRANSFERASE WBBL"/>
    <property type="match status" value="1"/>
</dbReference>
<evidence type="ECO:0000259" key="1">
    <source>
        <dbReference type="Pfam" id="PF00535"/>
    </source>
</evidence>
<dbReference type="CDD" id="cd04186">
    <property type="entry name" value="GT_2_like_c"/>
    <property type="match status" value="1"/>
</dbReference>
<dbReference type="Proteomes" id="UP000764045">
    <property type="component" value="Unassembled WGS sequence"/>
</dbReference>
<proteinExistence type="predicted"/>
<sequence>MKLSVIIVNYNVKYYVEQCLDSLGRALDGIESEIFVVDNHSKDDSVGYITRRFKNVAVIDCNHNLGFARANNIAIRQSAGEYVLLLNPDTFVGEDTIRNVLAFMDLHPAAGGAGVRMYNPDGTRALESRRGLPTPMTSFYKMFGLCARFPQSRTFGRYYMGYLSWEEPVCIEVISGAFCLLRREALDKVGLLDEDFFMYGEDIDLSYRLLQGGYENWYLPYPILHYKGESTHKTSFRYVHVFYQAMLIFFRKHYGHLSFCITVPIKGAVYVKALVALVKMLSYRLRKSLGLIYKRGDDPRYLFVGGKQMTDRCRLVARRKGLSADFCSGDENNYVLAIDMVNRYLEKTPLYVVFDTDAFSYKSMLGIMAQVSRPDVKLGTFSNKTKIIITPDEIIK</sequence>
<dbReference type="AlphaFoldDB" id="A0A938WQY1"/>
<dbReference type="Pfam" id="PF00535">
    <property type="entry name" value="Glycos_transf_2"/>
    <property type="match status" value="1"/>
</dbReference>
<keyword evidence="3" id="KW-1185">Reference proteome</keyword>
<evidence type="ECO:0000313" key="3">
    <source>
        <dbReference type="Proteomes" id="UP000764045"/>
    </source>
</evidence>
<accession>A0A938WQY1</accession>
<protein>
    <submittedName>
        <fullName evidence="2">Glycosyltransferase family 2 protein</fullName>
    </submittedName>
</protein>
<gene>
    <name evidence="2" type="ORF">H6B30_13565</name>
</gene>
<dbReference type="PANTHER" id="PTHR43179:SF7">
    <property type="entry name" value="RHAMNOSYLTRANSFERASE WBBL"/>
    <property type="match status" value="1"/>
</dbReference>
<comment type="caution">
    <text evidence="2">The sequence shown here is derived from an EMBL/GenBank/DDBJ whole genome shotgun (WGS) entry which is preliminary data.</text>
</comment>
<dbReference type="InterPro" id="IPR029044">
    <property type="entry name" value="Nucleotide-diphossugar_trans"/>
</dbReference>
<name>A0A938WQY1_9BACT</name>
<dbReference type="SUPFAM" id="SSF53448">
    <property type="entry name" value="Nucleotide-diphospho-sugar transferases"/>
    <property type="match status" value="1"/>
</dbReference>
<organism evidence="2 3">
    <name type="scientific">Marseilla massiliensis</name>
    <dbReference type="NCBI Taxonomy" id="1841864"/>
    <lineage>
        <taxon>Bacteria</taxon>
        <taxon>Pseudomonadati</taxon>
        <taxon>Bacteroidota</taxon>
        <taxon>Bacteroidia</taxon>
        <taxon>Bacteroidales</taxon>
        <taxon>Prevotellaceae</taxon>
        <taxon>Marseilla</taxon>
    </lineage>
</organism>
<feature type="domain" description="Glycosyltransferase 2-like" evidence="1">
    <location>
        <begin position="4"/>
        <end position="189"/>
    </location>
</feature>
<dbReference type="InterPro" id="IPR001173">
    <property type="entry name" value="Glyco_trans_2-like"/>
</dbReference>
<dbReference type="RefSeq" id="WP_205111489.1">
    <property type="nucleotide sequence ID" value="NZ_JACJJL010000028.1"/>
</dbReference>
<dbReference type="Gene3D" id="3.90.550.10">
    <property type="entry name" value="Spore Coat Polysaccharide Biosynthesis Protein SpsA, Chain A"/>
    <property type="match status" value="1"/>
</dbReference>
<evidence type="ECO:0000313" key="2">
    <source>
        <dbReference type="EMBL" id="MBM6662759.1"/>
    </source>
</evidence>
<reference evidence="2 3" key="1">
    <citation type="journal article" date="2021" name="Sci. Rep.">
        <title>The distribution of antibiotic resistance genes in chicken gut microbiota commensals.</title>
        <authorList>
            <person name="Juricova H."/>
            <person name="Matiasovicova J."/>
            <person name="Kubasova T."/>
            <person name="Cejkova D."/>
            <person name="Rychlik I."/>
        </authorList>
    </citation>
    <scope>NUCLEOTIDE SEQUENCE [LARGE SCALE GENOMIC DNA]</scope>
    <source>
        <strain evidence="2 3">An819</strain>
    </source>
</reference>
<dbReference type="EMBL" id="JACJJL010000028">
    <property type="protein sequence ID" value="MBM6662759.1"/>
    <property type="molecule type" value="Genomic_DNA"/>
</dbReference>